<dbReference type="RefSeq" id="WP_342666043.1">
    <property type="nucleotide sequence ID" value="NZ_AVFL01000022.1"/>
</dbReference>
<name>W9GZA4_9PROT</name>
<keyword evidence="3" id="KW-1185">Reference proteome</keyword>
<sequence length="47" mass="5154">MIHSFKTKDAEAVWNGGTPKGFPSDPMRPTQRELAMLAAAIDLIALR</sequence>
<comment type="caution">
    <text evidence="2">The sequence shown here is derived from an EMBL/GenBank/DDBJ whole genome shotgun (WGS) entry which is preliminary data.</text>
</comment>
<dbReference type="STRING" id="1385369.N825_16185"/>
<dbReference type="Proteomes" id="UP000019486">
    <property type="component" value="Unassembled WGS sequence"/>
</dbReference>
<gene>
    <name evidence="2" type="ORF">N825_16185</name>
</gene>
<dbReference type="AlphaFoldDB" id="W9GZA4"/>
<accession>W9GZA4</accession>
<feature type="region of interest" description="Disordered" evidence="1">
    <location>
        <begin position="1"/>
        <end position="28"/>
    </location>
</feature>
<dbReference type="InterPro" id="IPR035093">
    <property type="entry name" value="RelE/ParE_toxin_dom_sf"/>
</dbReference>
<evidence type="ECO:0000256" key="1">
    <source>
        <dbReference type="SAM" id="MobiDB-lite"/>
    </source>
</evidence>
<dbReference type="Gene3D" id="3.30.2310.20">
    <property type="entry name" value="RelE-like"/>
    <property type="match status" value="1"/>
</dbReference>
<dbReference type="EMBL" id="AVFL01000022">
    <property type="protein sequence ID" value="EWY37941.1"/>
    <property type="molecule type" value="Genomic_DNA"/>
</dbReference>
<protein>
    <submittedName>
        <fullName evidence="2">Uncharacterized protein</fullName>
    </submittedName>
</protein>
<evidence type="ECO:0000313" key="2">
    <source>
        <dbReference type="EMBL" id="EWY37941.1"/>
    </source>
</evidence>
<evidence type="ECO:0000313" key="3">
    <source>
        <dbReference type="Proteomes" id="UP000019486"/>
    </source>
</evidence>
<feature type="compositionally biased region" description="Basic and acidic residues" evidence="1">
    <location>
        <begin position="1"/>
        <end position="11"/>
    </location>
</feature>
<proteinExistence type="predicted"/>
<reference evidence="2 3" key="1">
    <citation type="submission" date="2013-08" db="EMBL/GenBank/DDBJ databases">
        <title>The genome sequence of Skermanella stibiiresistens.</title>
        <authorList>
            <person name="Zhu W."/>
            <person name="Wang G."/>
        </authorList>
    </citation>
    <scope>NUCLEOTIDE SEQUENCE [LARGE SCALE GENOMIC DNA]</scope>
    <source>
        <strain evidence="2 3">SB22</strain>
    </source>
</reference>
<organism evidence="2 3">
    <name type="scientific">Skermanella stibiiresistens SB22</name>
    <dbReference type="NCBI Taxonomy" id="1385369"/>
    <lineage>
        <taxon>Bacteria</taxon>
        <taxon>Pseudomonadati</taxon>
        <taxon>Pseudomonadota</taxon>
        <taxon>Alphaproteobacteria</taxon>
        <taxon>Rhodospirillales</taxon>
        <taxon>Azospirillaceae</taxon>
        <taxon>Skermanella</taxon>
    </lineage>
</organism>